<sequence length="225" mass="25320">MALDRASPMTRAERDKMRMQTMQEIGNELAAVAGDKPFRYPQGLPFVLRAFNALEGVGKALDDNYDVSRIAKRYIKYLIDLRDGSTALTAWKKTQQKLGWRPKDLASVFQSPRRVTQVYETLSKLESGELQLRVRALELERAMMRNMIVQRASLLALLSCASLNLGTMLAMGAQGTGVFAGFLRRSLFGSAAFFGVKALLAWRKFQQLQKGEAEGNYNQYLLEAR</sequence>
<comment type="similarity">
    <text evidence="1">Belongs to the protein kinase superfamily. ADCK protein kinase family.</text>
</comment>
<protein>
    <submittedName>
        <fullName evidence="3">Uncharacterized protein</fullName>
    </submittedName>
</protein>
<dbReference type="PANTHER" id="PTHR10566">
    <property type="entry name" value="CHAPERONE-ACTIVITY OF BC1 COMPLEX CABC1 -RELATED"/>
    <property type="match status" value="1"/>
</dbReference>
<accession>A0A7S0JBM7</accession>
<keyword evidence="2" id="KW-0472">Membrane</keyword>
<proteinExistence type="inferred from homology"/>
<keyword evidence="2" id="KW-0812">Transmembrane</keyword>
<feature type="transmembrane region" description="Helical" evidence="2">
    <location>
        <begin position="152"/>
        <end position="173"/>
    </location>
</feature>
<reference evidence="3" key="1">
    <citation type="submission" date="2021-01" db="EMBL/GenBank/DDBJ databases">
        <authorList>
            <person name="Corre E."/>
            <person name="Pelletier E."/>
            <person name="Niang G."/>
            <person name="Scheremetjew M."/>
            <person name="Finn R."/>
            <person name="Kale V."/>
            <person name="Holt S."/>
            <person name="Cochrane G."/>
            <person name="Meng A."/>
            <person name="Brown T."/>
            <person name="Cohen L."/>
        </authorList>
    </citation>
    <scope>NUCLEOTIDE SEQUENCE</scope>
    <source>
        <strain evidence="3">RCC1130</strain>
    </source>
</reference>
<organism evidence="3">
    <name type="scientific">Calcidiscus leptoporus</name>
    <dbReference type="NCBI Taxonomy" id="127549"/>
    <lineage>
        <taxon>Eukaryota</taxon>
        <taxon>Haptista</taxon>
        <taxon>Haptophyta</taxon>
        <taxon>Prymnesiophyceae</taxon>
        <taxon>Coccolithales</taxon>
        <taxon>Calcidiscaceae</taxon>
        <taxon>Calcidiscus</taxon>
    </lineage>
</organism>
<keyword evidence="2" id="KW-1133">Transmembrane helix</keyword>
<evidence type="ECO:0000256" key="1">
    <source>
        <dbReference type="ARBA" id="ARBA00009670"/>
    </source>
</evidence>
<name>A0A7S0JBM7_9EUKA</name>
<evidence type="ECO:0000256" key="2">
    <source>
        <dbReference type="SAM" id="Phobius"/>
    </source>
</evidence>
<dbReference type="InterPro" id="IPR050154">
    <property type="entry name" value="UbiB_kinase"/>
</dbReference>
<dbReference type="EMBL" id="HBER01044317">
    <property type="protein sequence ID" value="CAD8546972.1"/>
    <property type="molecule type" value="Transcribed_RNA"/>
</dbReference>
<evidence type="ECO:0000313" key="3">
    <source>
        <dbReference type="EMBL" id="CAD8546972.1"/>
    </source>
</evidence>
<feature type="transmembrane region" description="Helical" evidence="2">
    <location>
        <begin position="179"/>
        <end position="200"/>
    </location>
</feature>
<gene>
    <name evidence="3" type="ORF">CLEP1334_LOCUS22262</name>
</gene>
<dbReference type="PANTHER" id="PTHR10566:SF113">
    <property type="entry name" value="PROTEIN ACTIVITY OF BC1 COMPLEX KINASE 7, CHLOROPLASTIC"/>
    <property type="match status" value="1"/>
</dbReference>
<dbReference type="AlphaFoldDB" id="A0A7S0JBM7"/>